<gene>
    <name evidence="1" type="ORF">ABE541_26445</name>
</gene>
<proteinExistence type="predicted"/>
<dbReference type="RefSeq" id="WP_346583786.1">
    <property type="nucleotide sequence ID" value="NZ_JBDJNQ010000056.1"/>
</dbReference>
<accession>A0ABV0C1X6</accession>
<evidence type="ECO:0000313" key="1">
    <source>
        <dbReference type="EMBL" id="MEN5380824.1"/>
    </source>
</evidence>
<evidence type="ECO:0000313" key="2">
    <source>
        <dbReference type="Proteomes" id="UP001409291"/>
    </source>
</evidence>
<dbReference type="Proteomes" id="UP001409291">
    <property type="component" value="Unassembled WGS sequence"/>
</dbReference>
<keyword evidence="2" id="KW-1185">Reference proteome</keyword>
<sequence>MKKFALFCRGTKLYMSALIFKLKTKIYGRGARMIAIFRHFEKFEKVDPINFALVFS</sequence>
<comment type="caution">
    <text evidence="1">The sequence shown here is derived from an EMBL/GenBank/DDBJ whole genome shotgun (WGS) entry which is preliminary data.</text>
</comment>
<organism evidence="1 2">
    <name type="scientific">Sphingobacterium kitahiroshimense</name>
    <dbReference type="NCBI Taxonomy" id="470446"/>
    <lineage>
        <taxon>Bacteria</taxon>
        <taxon>Pseudomonadati</taxon>
        <taxon>Bacteroidota</taxon>
        <taxon>Sphingobacteriia</taxon>
        <taxon>Sphingobacteriales</taxon>
        <taxon>Sphingobacteriaceae</taxon>
        <taxon>Sphingobacterium</taxon>
    </lineage>
</organism>
<protein>
    <submittedName>
        <fullName evidence="1">Uncharacterized protein</fullName>
    </submittedName>
</protein>
<name>A0ABV0C1X6_9SPHI</name>
<dbReference type="EMBL" id="JBDJNQ010000056">
    <property type="protein sequence ID" value="MEN5380824.1"/>
    <property type="molecule type" value="Genomic_DNA"/>
</dbReference>
<reference evidence="1 2" key="1">
    <citation type="submission" date="2024-04" db="EMBL/GenBank/DDBJ databases">
        <title>WGS of bacteria from Torrens River.</title>
        <authorList>
            <person name="Wyrsch E.R."/>
            <person name="Drigo B."/>
        </authorList>
    </citation>
    <scope>NUCLEOTIDE SEQUENCE [LARGE SCALE GENOMIC DNA]</scope>
    <source>
        <strain evidence="1 2">TWI391</strain>
    </source>
</reference>